<dbReference type="FunFam" id="3.30.70.270:FF:000001">
    <property type="entry name" value="Diguanylate cyclase domain protein"/>
    <property type="match status" value="1"/>
</dbReference>
<evidence type="ECO:0000256" key="9">
    <source>
        <dbReference type="ARBA" id="ARBA00022741"/>
    </source>
</evidence>
<dbReference type="InterPro" id="IPR029787">
    <property type="entry name" value="Nucleotide_cyclase"/>
</dbReference>
<dbReference type="RefSeq" id="WP_039311747.1">
    <property type="nucleotide sequence ID" value="NZ_CP047495.1"/>
</dbReference>
<comment type="pathway">
    <text evidence="3">Purine metabolism; 3',5'-cyclic di-GMP biosynthesis.</text>
</comment>
<dbReference type="GO" id="GO:0019825">
    <property type="term" value="F:oxygen binding"/>
    <property type="evidence" value="ECO:0007669"/>
    <property type="project" value="InterPro"/>
</dbReference>
<evidence type="ECO:0000313" key="14">
    <source>
        <dbReference type="EMBL" id="KGA35234.1"/>
    </source>
</evidence>
<dbReference type="InterPro" id="IPR043128">
    <property type="entry name" value="Rev_trsase/Diguanyl_cyclase"/>
</dbReference>
<evidence type="ECO:0000256" key="11">
    <source>
        <dbReference type="ARBA" id="ARBA00023004"/>
    </source>
</evidence>
<gene>
    <name evidence="14" type="ORF">KU74_01815</name>
</gene>
<dbReference type="EC" id="2.7.7.65" evidence="4"/>
<evidence type="ECO:0000256" key="7">
    <source>
        <dbReference type="ARBA" id="ARBA00022679"/>
    </source>
</evidence>
<dbReference type="InterPro" id="IPR044398">
    <property type="entry name" value="Globin-sensor_dom"/>
</dbReference>
<dbReference type="InterPro" id="IPR000160">
    <property type="entry name" value="GGDEF_dom"/>
</dbReference>
<comment type="caution">
    <text evidence="14">The sequence shown here is derived from an EMBL/GenBank/DDBJ whole genome shotgun (WGS) entry which is preliminary data.</text>
</comment>
<dbReference type="CDD" id="cd14757">
    <property type="entry name" value="GS_EcDosC-like_GGDEF"/>
    <property type="match status" value="1"/>
</dbReference>
<dbReference type="GeneID" id="57244959"/>
<dbReference type="Pfam" id="PF11563">
    <property type="entry name" value="Protoglobin"/>
    <property type="match status" value="1"/>
</dbReference>
<dbReference type="Proteomes" id="UP000029435">
    <property type="component" value="Unassembled WGS sequence"/>
</dbReference>
<dbReference type="CDD" id="cd01949">
    <property type="entry name" value="GGDEF"/>
    <property type="match status" value="1"/>
</dbReference>
<keyword evidence="10" id="KW-0460">Magnesium</keyword>
<dbReference type="InterPro" id="IPR012292">
    <property type="entry name" value="Globin/Proto"/>
</dbReference>
<dbReference type="InterPro" id="IPR048442">
    <property type="entry name" value="DosC_2nd"/>
</dbReference>
<dbReference type="OrthoDB" id="9812260at2"/>
<dbReference type="PANTHER" id="PTHR45138:SF9">
    <property type="entry name" value="DIGUANYLATE CYCLASE DGCM-RELATED"/>
    <property type="match status" value="1"/>
</dbReference>
<reference evidence="14 15" key="1">
    <citation type="submission" date="2014-08" db="EMBL/GenBank/DDBJ databases">
        <title>Genome sequences of NCPPB Pectobacterium isolates.</title>
        <authorList>
            <person name="Glover R.H."/>
            <person name="Sapp M."/>
            <person name="Elphinstone J."/>
        </authorList>
    </citation>
    <scope>NUCLEOTIDE SEQUENCE [LARGE SCALE GENOMIC DNA]</scope>
    <source>
        <strain evidence="14 15">LMG 21372</strain>
    </source>
</reference>
<dbReference type="GO" id="GO:1902201">
    <property type="term" value="P:negative regulation of bacterial-type flagellum-dependent cell motility"/>
    <property type="evidence" value="ECO:0007669"/>
    <property type="project" value="TreeGrafter"/>
</dbReference>
<dbReference type="Gene3D" id="3.30.70.270">
    <property type="match status" value="1"/>
</dbReference>
<dbReference type="GO" id="GO:0052621">
    <property type="term" value="F:diguanylate cyclase activity"/>
    <property type="evidence" value="ECO:0007669"/>
    <property type="project" value="UniProtKB-EC"/>
</dbReference>
<dbReference type="GO" id="GO:0043709">
    <property type="term" value="P:cell adhesion involved in single-species biofilm formation"/>
    <property type="evidence" value="ECO:0007669"/>
    <property type="project" value="TreeGrafter"/>
</dbReference>
<dbReference type="SMART" id="SM00267">
    <property type="entry name" value="GGDEF"/>
    <property type="match status" value="1"/>
</dbReference>
<evidence type="ECO:0000256" key="8">
    <source>
        <dbReference type="ARBA" id="ARBA00022723"/>
    </source>
</evidence>
<evidence type="ECO:0000256" key="6">
    <source>
        <dbReference type="ARBA" id="ARBA00022617"/>
    </source>
</evidence>
<dbReference type="SUPFAM" id="SSF55073">
    <property type="entry name" value="Nucleotide cyclase"/>
    <property type="match status" value="1"/>
</dbReference>
<evidence type="ECO:0000256" key="13">
    <source>
        <dbReference type="ARBA" id="ARBA00034247"/>
    </source>
</evidence>
<dbReference type="InterPro" id="IPR039435">
    <property type="entry name" value="DosC_GS"/>
</dbReference>
<evidence type="ECO:0000256" key="1">
    <source>
        <dbReference type="ARBA" id="ARBA00001946"/>
    </source>
</evidence>
<evidence type="ECO:0000256" key="3">
    <source>
        <dbReference type="ARBA" id="ARBA00004665"/>
    </source>
</evidence>
<evidence type="ECO:0000256" key="4">
    <source>
        <dbReference type="ARBA" id="ARBA00012528"/>
    </source>
</evidence>
<evidence type="ECO:0000256" key="2">
    <source>
        <dbReference type="ARBA" id="ARBA00001971"/>
    </source>
</evidence>
<comment type="cofactor">
    <cofactor evidence="1">
        <name>Mg(2+)</name>
        <dbReference type="ChEBI" id="CHEBI:18420"/>
    </cofactor>
</comment>
<dbReference type="PANTHER" id="PTHR45138">
    <property type="entry name" value="REGULATORY COMPONENTS OF SENSORY TRANSDUCTION SYSTEM"/>
    <property type="match status" value="1"/>
</dbReference>
<evidence type="ECO:0000256" key="12">
    <source>
        <dbReference type="ARBA" id="ARBA00029839"/>
    </source>
</evidence>
<evidence type="ECO:0000256" key="10">
    <source>
        <dbReference type="ARBA" id="ARBA00022842"/>
    </source>
</evidence>
<name>A0A0M2F2J0_9GAMM</name>
<dbReference type="InterPro" id="IPR050469">
    <property type="entry name" value="Diguanylate_Cyclase"/>
</dbReference>
<dbReference type="Gene3D" id="1.10.490.10">
    <property type="entry name" value="Globins"/>
    <property type="match status" value="1"/>
</dbReference>
<comment type="cofactor">
    <cofactor evidence="2">
        <name>heme</name>
        <dbReference type="ChEBI" id="CHEBI:30413"/>
    </cofactor>
</comment>
<proteinExistence type="predicted"/>
<dbReference type="Pfam" id="PF21118">
    <property type="entry name" value="DosC_2nd"/>
    <property type="match status" value="1"/>
</dbReference>
<dbReference type="UniPathway" id="UPA00599"/>
<evidence type="ECO:0000313" key="15">
    <source>
        <dbReference type="Proteomes" id="UP000029435"/>
    </source>
</evidence>
<protein>
    <recommendedName>
        <fullName evidence="5">Diguanylate cyclase DosC</fullName>
        <ecNumber evidence="4">2.7.7.65</ecNumber>
    </recommendedName>
    <alternativeName>
        <fullName evidence="12">Direct oxygen-sensing cyclase</fullName>
    </alternativeName>
</protein>
<dbReference type="GO" id="GO:0046872">
    <property type="term" value="F:metal ion binding"/>
    <property type="evidence" value="ECO:0007669"/>
    <property type="project" value="UniProtKB-KW"/>
</dbReference>
<evidence type="ECO:0000256" key="5">
    <source>
        <dbReference type="ARBA" id="ARBA00015125"/>
    </source>
</evidence>
<dbReference type="EMBL" id="JQOD01000001">
    <property type="protein sequence ID" value="KGA35234.1"/>
    <property type="molecule type" value="Genomic_DNA"/>
</dbReference>
<dbReference type="SUPFAM" id="SSF46458">
    <property type="entry name" value="Globin-like"/>
    <property type="match status" value="1"/>
</dbReference>
<dbReference type="PROSITE" id="PS50887">
    <property type="entry name" value="GGDEF"/>
    <property type="match status" value="1"/>
</dbReference>
<dbReference type="AlphaFoldDB" id="A0A0M2F2J0"/>
<dbReference type="GO" id="GO:0000166">
    <property type="term" value="F:nucleotide binding"/>
    <property type="evidence" value="ECO:0007669"/>
    <property type="project" value="UniProtKB-KW"/>
</dbReference>
<dbReference type="GO" id="GO:0020037">
    <property type="term" value="F:heme binding"/>
    <property type="evidence" value="ECO:0007669"/>
    <property type="project" value="InterPro"/>
</dbReference>
<keyword evidence="9" id="KW-0547">Nucleotide-binding</keyword>
<dbReference type="InterPro" id="IPR009050">
    <property type="entry name" value="Globin-like_sf"/>
</dbReference>
<comment type="catalytic activity">
    <reaction evidence="13">
        <text>2 GTP = 3',3'-c-di-GMP + 2 diphosphate</text>
        <dbReference type="Rhea" id="RHEA:24898"/>
        <dbReference type="ChEBI" id="CHEBI:33019"/>
        <dbReference type="ChEBI" id="CHEBI:37565"/>
        <dbReference type="ChEBI" id="CHEBI:58805"/>
        <dbReference type="EC" id="2.7.7.65"/>
    </reaction>
</comment>
<dbReference type="Pfam" id="PF00990">
    <property type="entry name" value="GGDEF"/>
    <property type="match status" value="1"/>
</dbReference>
<sequence>MNELLNVNEQRDNGESDYNQVITSEWMQLIATTSQKSFNLLRTLAAQKASEFADAFYSYMLQDQDASLFLSSQQVHDRLHGSMSKWIVDILTNTGDSLADLINHQKKIGQIHARIGIPVDLVERGARRLKWHLYEDIAQVTEDKTLCFDAMRFASISMDIAIEIMSKTYSQSHDLAAKNEESYRLFSILENSSMERERQNASLLNWENAFIFSVATGTPLSSIQDLSDSEFGLWFNHKGKSSFSNIKGIRTIASIMTETDDYIRDHSTTALLTQQDYAPLLKTVRSKIYKINMLLGSLFDEVQKLESGKDTLTLLLNRRFLPTILRHEISLAMHSNTSLSIAMIDIDHFKTVNDTYGHAAGDSILKRIAEVLYGSTRNSDYVFRYGGEEFMIVLIETPKVAAHTIIERLRKKIQDHPIYLQNGESVTMTISAGIAVYSGHPDYECLIKAADDALYQAKANGRNRIEYAPEE</sequence>
<dbReference type="GO" id="GO:0005886">
    <property type="term" value="C:plasma membrane"/>
    <property type="evidence" value="ECO:0007669"/>
    <property type="project" value="TreeGrafter"/>
</dbReference>
<dbReference type="STRING" id="180957.B5S52_08260"/>
<dbReference type="NCBIfam" id="TIGR00254">
    <property type="entry name" value="GGDEF"/>
    <property type="match status" value="1"/>
</dbReference>
<keyword evidence="8" id="KW-0479">Metal-binding</keyword>
<keyword evidence="6" id="KW-0349">Heme</keyword>
<accession>A0A0M2F2J0</accession>
<keyword evidence="11" id="KW-0408">Iron</keyword>
<keyword evidence="7" id="KW-0808">Transferase</keyword>
<organism evidence="14 15">
    <name type="scientific">Pectobacterium brasiliense</name>
    <dbReference type="NCBI Taxonomy" id="180957"/>
    <lineage>
        <taxon>Bacteria</taxon>
        <taxon>Pseudomonadati</taxon>
        <taxon>Pseudomonadota</taxon>
        <taxon>Gammaproteobacteria</taxon>
        <taxon>Enterobacterales</taxon>
        <taxon>Pectobacteriaceae</taxon>
        <taxon>Pectobacterium</taxon>
    </lineage>
</organism>